<dbReference type="Gene3D" id="3.10.310.30">
    <property type="match status" value="1"/>
</dbReference>
<proteinExistence type="predicted"/>
<feature type="domain" description="DDH" evidence="1">
    <location>
        <begin position="19"/>
        <end position="160"/>
    </location>
</feature>
<dbReference type="EMBL" id="FMYW01000019">
    <property type="protein sequence ID" value="SDC74201.1"/>
    <property type="molecule type" value="Genomic_DNA"/>
</dbReference>
<evidence type="ECO:0000259" key="1">
    <source>
        <dbReference type="Pfam" id="PF01368"/>
    </source>
</evidence>
<protein>
    <submittedName>
        <fullName evidence="3">Phosphoesterase RecJ domain-containing protein</fullName>
    </submittedName>
</protein>
<gene>
    <name evidence="3" type="ORF">SAMN04487864_11913</name>
</gene>
<dbReference type="InterPro" id="IPR051319">
    <property type="entry name" value="Oligoribo/pAp-PDE_c-di-AMP_PDE"/>
</dbReference>
<dbReference type="RefSeq" id="WP_093731112.1">
    <property type="nucleotide sequence ID" value="NZ_FMYW01000019.1"/>
</dbReference>
<dbReference type="InterPro" id="IPR001667">
    <property type="entry name" value="DDH_dom"/>
</dbReference>
<keyword evidence="4" id="KW-1185">Reference proteome</keyword>
<evidence type="ECO:0000313" key="3">
    <source>
        <dbReference type="EMBL" id="SDC74201.1"/>
    </source>
</evidence>
<dbReference type="InterPro" id="IPR003156">
    <property type="entry name" value="DHHA1_dom"/>
</dbReference>
<dbReference type="AlphaFoldDB" id="A0A1G6P2M6"/>
<sequence length="317" mass="34745">MSKNCSLAETGELLKAAKKLVIVSHVSPDGDTLGSSLALMHALRALGKDVIMNVDDDISTVYSFLPGIQEYRRFGADETIEADLLVIIDASSADRAGNAMEVVRPGAVLNIDHHKTNTRFADYLYLDSDAAATAEIIYALLLEMGTEFTTDIATCIYEGIYTDTGSFKYSNTTSKTMETAAALLKHGVNPSLVSDNMELRSRSQVEMLRKVLETLTFLKDGKIAYIEIAPELYDRNVDTDAFISYPRYIEGVEIALLFKQPEENLTRVSFRSKEIDVAKIAVSFGGGGHKKAAGCSIYAPMKEAEKIVLQAVEDLFV</sequence>
<dbReference type="GO" id="GO:0003676">
    <property type="term" value="F:nucleic acid binding"/>
    <property type="evidence" value="ECO:0007669"/>
    <property type="project" value="InterPro"/>
</dbReference>
<dbReference type="Gene3D" id="3.90.1640.10">
    <property type="entry name" value="inorganic pyrophosphatase (n-terminal core)"/>
    <property type="match status" value="1"/>
</dbReference>
<feature type="domain" description="DHHA1" evidence="2">
    <location>
        <begin position="239"/>
        <end position="315"/>
    </location>
</feature>
<organism evidence="3 4">
    <name type="scientific">Succiniclasticum ruminis</name>
    <dbReference type="NCBI Taxonomy" id="40841"/>
    <lineage>
        <taxon>Bacteria</taxon>
        <taxon>Bacillati</taxon>
        <taxon>Bacillota</taxon>
        <taxon>Negativicutes</taxon>
        <taxon>Acidaminococcales</taxon>
        <taxon>Acidaminococcaceae</taxon>
        <taxon>Succiniclasticum</taxon>
    </lineage>
</organism>
<accession>A0A1G6P2M6</accession>
<dbReference type="OrthoDB" id="9803668at2"/>
<evidence type="ECO:0000259" key="2">
    <source>
        <dbReference type="Pfam" id="PF02272"/>
    </source>
</evidence>
<dbReference type="PANTHER" id="PTHR47618:SF1">
    <property type="entry name" value="BIFUNCTIONAL OLIGORIBONUCLEASE AND PAP PHOSPHATASE NRNA"/>
    <property type="match status" value="1"/>
</dbReference>
<dbReference type="SUPFAM" id="SSF64182">
    <property type="entry name" value="DHH phosphoesterases"/>
    <property type="match status" value="1"/>
</dbReference>
<dbReference type="Pfam" id="PF01368">
    <property type="entry name" value="DHH"/>
    <property type="match status" value="1"/>
</dbReference>
<evidence type="ECO:0000313" key="4">
    <source>
        <dbReference type="Proteomes" id="UP000198943"/>
    </source>
</evidence>
<dbReference type="Pfam" id="PF02272">
    <property type="entry name" value="DHHA1"/>
    <property type="match status" value="1"/>
</dbReference>
<dbReference type="Proteomes" id="UP000198943">
    <property type="component" value="Unassembled WGS sequence"/>
</dbReference>
<reference evidence="4" key="1">
    <citation type="submission" date="2016-10" db="EMBL/GenBank/DDBJ databases">
        <authorList>
            <person name="Varghese N."/>
            <person name="Submissions S."/>
        </authorList>
    </citation>
    <scope>NUCLEOTIDE SEQUENCE [LARGE SCALE GENOMIC DNA]</scope>
    <source>
        <strain evidence="4">DSM 11005</strain>
    </source>
</reference>
<dbReference type="InterPro" id="IPR038763">
    <property type="entry name" value="DHH_sf"/>
</dbReference>
<name>A0A1G6P2M6_9FIRM</name>
<dbReference type="PANTHER" id="PTHR47618">
    <property type="entry name" value="BIFUNCTIONAL OLIGORIBONUCLEASE AND PAP PHOSPHATASE NRNA"/>
    <property type="match status" value="1"/>
</dbReference>